<dbReference type="AlphaFoldDB" id="A0A8H6HKL7"/>
<evidence type="ECO:0000256" key="1">
    <source>
        <dbReference type="SAM" id="MobiDB-lite"/>
    </source>
</evidence>
<keyword evidence="3" id="KW-1185">Reference proteome</keyword>
<dbReference type="EMBL" id="JACGCI010000075">
    <property type="protein sequence ID" value="KAF6748087.1"/>
    <property type="molecule type" value="Genomic_DNA"/>
</dbReference>
<dbReference type="OrthoDB" id="3067824at2759"/>
<sequence length="175" mass="19531">MASQSPPGSRYSSLAPEDGPPPTQEEWYPTIMNIAPTLDAVSHFFRSMPPPTDAALHMTRWGPYLLPGKFPEDSDHMILPDISIASCQMRLLGLASLRPRFLRLPNIPFILDAKTNLHIKPEDITRTLEASPLRSDLVLAGSPCVVRNSKSSTRCDVFFDIWDSQQRLHAQQAPV</sequence>
<accession>A0A8H6HKL7</accession>
<evidence type="ECO:0000313" key="3">
    <source>
        <dbReference type="Proteomes" id="UP000521943"/>
    </source>
</evidence>
<gene>
    <name evidence="2" type="ORF">DFP72DRAFT_1074750</name>
</gene>
<protein>
    <submittedName>
        <fullName evidence="2">Uncharacterized protein</fullName>
    </submittedName>
</protein>
<reference evidence="2 3" key="1">
    <citation type="submission" date="2020-07" db="EMBL/GenBank/DDBJ databases">
        <title>Comparative genomics of pyrophilous fungi reveals a link between fire events and developmental genes.</title>
        <authorList>
            <consortium name="DOE Joint Genome Institute"/>
            <person name="Steindorff A.S."/>
            <person name="Carver A."/>
            <person name="Calhoun S."/>
            <person name="Stillman K."/>
            <person name="Liu H."/>
            <person name="Lipzen A."/>
            <person name="Pangilinan J."/>
            <person name="Labutti K."/>
            <person name="Bruns T.D."/>
            <person name="Grigoriev I.V."/>
        </authorList>
    </citation>
    <scope>NUCLEOTIDE SEQUENCE [LARGE SCALE GENOMIC DNA]</scope>
    <source>
        <strain evidence="2 3">CBS 144469</strain>
    </source>
</reference>
<dbReference type="Proteomes" id="UP000521943">
    <property type="component" value="Unassembled WGS sequence"/>
</dbReference>
<organism evidence="2 3">
    <name type="scientific">Ephemerocybe angulata</name>
    <dbReference type="NCBI Taxonomy" id="980116"/>
    <lineage>
        <taxon>Eukaryota</taxon>
        <taxon>Fungi</taxon>
        <taxon>Dikarya</taxon>
        <taxon>Basidiomycota</taxon>
        <taxon>Agaricomycotina</taxon>
        <taxon>Agaricomycetes</taxon>
        <taxon>Agaricomycetidae</taxon>
        <taxon>Agaricales</taxon>
        <taxon>Agaricineae</taxon>
        <taxon>Psathyrellaceae</taxon>
        <taxon>Ephemerocybe</taxon>
    </lineage>
</organism>
<feature type="compositionally biased region" description="Polar residues" evidence="1">
    <location>
        <begin position="1"/>
        <end position="12"/>
    </location>
</feature>
<proteinExistence type="predicted"/>
<comment type="caution">
    <text evidence="2">The sequence shown here is derived from an EMBL/GenBank/DDBJ whole genome shotgun (WGS) entry which is preliminary data.</text>
</comment>
<feature type="region of interest" description="Disordered" evidence="1">
    <location>
        <begin position="1"/>
        <end position="26"/>
    </location>
</feature>
<evidence type="ECO:0000313" key="2">
    <source>
        <dbReference type="EMBL" id="KAF6748087.1"/>
    </source>
</evidence>
<name>A0A8H6HKL7_9AGAR</name>